<dbReference type="InterPro" id="IPR056909">
    <property type="entry name" value="SU10_portal"/>
</dbReference>
<proteinExistence type="predicted"/>
<dbReference type="EMBL" id="UINC01010143">
    <property type="protein sequence ID" value="SVA45232.1"/>
    <property type="molecule type" value="Genomic_DNA"/>
</dbReference>
<reference evidence="1" key="1">
    <citation type="submission" date="2018-05" db="EMBL/GenBank/DDBJ databases">
        <authorList>
            <person name="Lanie J.A."/>
            <person name="Ng W.-L."/>
            <person name="Kazmierczak K.M."/>
            <person name="Andrzejewski T.M."/>
            <person name="Davidsen T.M."/>
            <person name="Wayne K.J."/>
            <person name="Tettelin H."/>
            <person name="Glass J.I."/>
            <person name="Rusch D."/>
            <person name="Podicherti R."/>
            <person name="Tsui H.-C.T."/>
            <person name="Winkler M.E."/>
        </authorList>
    </citation>
    <scope>NUCLEOTIDE SEQUENCE</scope>
</reference>
<gene>
    <name evidence="1" type="ORF">METZ01_LOCUS98086</name>
</gene>
<dbReference type="Pfam" id="PF23899">
    <property type="entry name" value="SU10_portal"/>
    <property type="match status" value="1"/>
</dbReference>
<accession>A0A381VYD8</accession>
<organism evidence="1">
    <name type="scientific">marine metagenome</name>
    <dbReference type="NCBI Taxonomy" id="408172"/>
    <lineage>
        <taxon>unclassified sequences</taxon>
        <taxon>metagenomes</taxon>
        <taxon>ecological metagenomes</taxon>
    </lineage>
</organism>
<dbReference type="AlphaFoldDB" id="A0A381VYD8"/>
<evidence type="ECO:0000313" key="1">
    <source>
        <dbReference type="EMBL" id="SVA45232.1"/>
    </source>
</evidence>
<name>A0A381VYD8_9ZZZZ</name>
<protein>
    <submittedName>
        <fullName evidence="1">Uncharacterized protein</fullName>
    </submittedName>
</protein>
<sequence length="244" mass="27704">MSETTEGLDTVETDASTLVDWKNPPSLADLKQDHESAQVAHQVHVDEVDNWIRVLNGEQTINNKRGRSKLVPKLARRQAEWRYAALSEPFLSTDDLFNTSPQTYEDKEYAVQNGMLLNYQLNCRMDKVNFIDEYVRTAVDEGTAIVRVGWEFEEDKRKVWEDVMELQPVMDPNTGQPVVDPNTGQPAMQEVKVGQTSKIKTVTVKNQPVLTVCDYNNLILDPTCEGDIEKANFAVYSFETSLSE</sequence>
<feature type="non-terminal residue" evidence="1">
    <location>
        <position position="244"/>
    </location>
</feature>